<dbReference type="Proteomes" id="UP000001611">
    <property type="component" value="Chromosome 7"/>
</dbReference>
<evidence type="ECO:0000256" key="7">
    <source>
        <dbReference type="ARBA" id="ARBA00023033"/>
    </source>
</evidence>
<dbReference type="HOGENOM" id="CLU_022195_0_3_1"/>
<dbReference type="AlphaFoldDB" id="G2WVM6"/>
<keyword evidence="6 8" id="KW-0408">Iron</keyword>
<dbReference type="InterPro" id="IPR036396">
    <property type="entry name" value="Cyt_P450_sf"/>
</dbReference>
<comment type="similarity">
    <text evidence="2 9">Belongs to the cytochrome P450 family.</text>
</comment>
<organism evidence="11 12">
    <name type="scientific">Verticillium dahliae (strain VdLs.17 / ATCC MYA-4575 / FGSC 10137)</name>
    <name type="common">Verticillium wilt</name>
    <dbReference type="NCBI Taxonomy" id="498257"/>
    <lineage>
        <taxon>Eukaryota</taxon>
        <taxon>Fungi</taxon>
        <taxon>Dikarya</taxon>
        <taxon>Ascomycota</taxon>
        <taxon>Pezizomycotina</taxon>
        <taxon>Sordariomycetes</taxon>
        <taxon>Hypocreomycetidae</taxon>
        <taxon>Glomerellales</taxon>
        <taxon>Plectosphaerellaceae</taxon>
        <taxon>Verticillium</taxon>
    </lineage>
</organism>
<dbReference type="PROSITE" id="PS00086">
    <property type="entry name" value="CYTOCHROME_P450"/>
    <property type="match status" value="1"/>
</dbReference>
<dbReference type="GeneID" id="20703125"/>
<dbReference type="GO" id="GO:0020037">
    <property type="term" value="F:heme binding"/>
    <property type="evidence" value="ECO:0007669"/>
    <property type="project" value="InterPro"/>
</dbReference>
<keyword evidence="10" id="KW-1133">Transmembrane helix</keyword>
<evidence type="ECO:0000256" key="5">
    <source>
        <dbReference type="ARBA" id="ARBA00023002"/>
    </source>
</evidence>
<dbReference type="Pfam" id="PF00067">
    <property type="entry name" value="p450"/>
    <property type="match status" value="1"/>
</dbReference>
<proteinExistence type="inferred from homology"/>
<evidence type="ECO:0000313" key="12">
    <source>
        <dbReference type="Proteomes" id="UP000001611"/>
    </source>
</evidence>
<feature type="transmembrane region" description="Helical" evidence="10">
    <location>
        <begin position="12"/>
        <end position="33"/>
    </location>
</feature>
<accession>G2WVM6</accession>
<dbReference type="InterPro" id="IPR002403">
    <property type="entry name" value="Cyt_P450_E_grp-IV"/>
</dbReference>
<evidence type="ECO:0000256" key="6">
    <source>
        <dbReference type="ARBA" id="ARBA00023004"/>
    </source>
</evidence>
<evidence type="ECO:0000256" key="3">
    <source>
        <dbReference type="ARBA" id="ARBA00022617"/>
    </source>
</evidence>
<dbReference type="KEGG" id="vda:VDAG_01662"/>
<gene>
    <name evidence="11" type="ORF">VDAG_01662</name>
</gene>
<dbReference type="OrthoDB" id="1844152at2759"/>
<dbReference type="SUPFAM" id="SSF48264">
    <property type="entry name" value="Cytochrome P450"/>
    <property type="match status" value="1"/>
</dbReference>
<keyword evidence="5 9" id="KW-0560">Oxidoreductase</keyword>
<keyword evidence="10" id="KW-0812">Transmembrane</keyword>
<dbReference type="RefSeq" id="XP_009655986.1">
    <property type="nucleotide sequence ID" value="XM_009657691.1"/>
</dbReference>
<keyword evidence="7 9" id="KW-0503">Monooxygenase</keyword>
<dbReference type="OMA" id="GNEHRYQ"/>
<evidence type="ECO:0000256" key="1">
    <source>
        <dbReference type="ARBA" id="ARBA00001971"/>
    </source>
</evidence>
<dbReference type="InterPro" id="IPR001128">
    <property type="entry name" value="Cyt_P450"/>
</dbReference>
<reference evidence="11 12" key="1">
    <citation type="submission" date="2008-03" db="EMBL/GenBank/DDBJ databases">
        <title>The Genome Sequence of Verticillium dahliae VdLs.17.</title>
        <authorList>
            <consortium name="The Broad Institute Genome Sequencing Platform"/>
            <person name="Ma L.-J.J."/>
            <person name="Klosterman S.J."/>
            <person name="Subbarao K."/>
            <person name="Dobinson K."/>
            <person name="Veronese P."/>
            <person name="Kang S."/>
            <person name="Gold S.E."/>
            <person name="Young S."/>
            <person name="Jaffe D."/>
            <person name="Gnerre S."/>
            <person name="Berlin A."/>
            <person name="Heiman D."/>
            <person name="Hepburn T."/>
            <person name="Sykes S."/>
            <person name="Alvarado L."/>
            <person name="Kodira C.D."/>
            <person name="Lander E."/>
            <person name="Galagan J."/>
            <person name="Nusbaum C."/>
            <person name="Birren B."/>
        </authorList>
    </citation>
    <scope>NUCLEOTIDE SEQUENCE [LARGE SCALE GENOMIC DNA]</scope>
    <source>
        <strain evidence="12">VdLs.17 / ATCC MYA-4575 / FGSC 10137</strain>
    </source>
</reference>
<keyword evidence="4 8" id="KW-0479">Metal-binding</keyword>
<dbReference type="CDD" id="cd11041">
    <property type="entry name" value="CYP503A1-like"/>
    <property type="match status" value="1"/>
</dbReference>
<protein>
    <submittedName>
        <fullName evidence="11">Ent-kaurene oxidase</fullName>
    </submittedName>
</protein>
<dbReference type="EMBL" id="DS572697">
    <property type="protein sequence ID" value="EGY19646.1"/>
    <property type="molecule type" value="Genomic_DNA"/>
</dbReference>
<dbReference type="InParanoid" id="G2WVM6"/>
<evidence type="ECO:0000313" key="11">
    <source>
        <dbReference type="EMBL" id="EGY19646.1"/>
    </source>
</evidence>
<feature type="binding site" description="axial binding residue" evidence="8">
    <location>
        <position position="455"/>
    </location>
    <ligand>
        <name>heme</name>
        <dbReference type="ChEBI" id="CHEBI:30413"/>
    </ligand>
    <ligandPart>
        <name>Fe</name>
        <dbReference type="ChEBI" id="CHEBI:18248"/>
    </ligandPart>
</feature>
<keyword evidence="3 8" id="KW-0349">Heme</keyword>
<dbReference type="Gene3D" id="1.10.630.10">
    <property type="entry name" value="Cytochrome P450"/>
    <property type="match status" value="1"/>
</dbReference>
<dbReference type="PANTHER" id="PTHR46206">
    <property type="entry name" value="CYTOCHROME P450"/>
    <property type="match status" value="1"/>
</dbReference>
<evidence type="ECO:0000256" key="4">
    <source>
        <dbReference type="ARBA" id="ARBA00022723"/>
    </source>
</evidence>
<name>G2WVM6_VERDV</name>
<sequence length="528" mass="59517">MLQHLQLVITEVSLYQAVALAGILAFAISWSLWENESYYPGFEVYGVDKERVSLYDAKQKFMTDARRILFDGAAKIDGVFQIVSANGPRLILPSNYADELKGHKHLSARRLIATDLFSHIPGFEAARALMHSDIIVDTIRKNLTNSLGPIATILHKETAAGIDQIYFTTEQSDGWRKYDEKQHSIGLVGMLSTRIFLGPEMVKNKRWLAITTDYTIVLMVAARALRMWTPVLRPIVHWFLPECTALRRVSRDARNIIDDEVKRIEAQVGQPDELSPSKSSIGNSLGWMRAAAKGTDFNLGDGQLFLSFASLHTTSDLLTKTLVNLCTFPEFQDLLRNEILETLRGQSFDPTCISQMRLLDSFMKETQRLAPASLSLMNRLVEKKITLHDGTVLPNGALISVIPSRLYDDEIYPQATEFDGYRFLDLRARPGEETHHQLVRTNIHQAGFGYGNHSCPGRFFASLEIKIILIHLLLRFDWRRENSDNSPTTIFSGAETMSNPAITVYYKERLTELDLKSILGLAPAPSDT</sequence>
<evidence type="ECO:0000256" key="8">
    <source>
        <dbReference type="PIRSR" id="PIRSR602403-1"/>
    </source>
</evidence>
<keyword evidence="12" id="KW-1185">Reference proteome</keyword>
<evidence type="ECO:0000256" key="9">
    <source>
        <dbReference type="RuleBase" id="RU000461"/>
    </source>
</evidence>
<dbReference type="eggNOG" id="KOG0157">
    <property type="taxonomic scope" value="Eukaryota"/>
</dbReference>
<dbReference type="PRINTS" id="PR00465">
    <property type="entry name" value="EP450IV"/>
</dbReference>
<dbReference type="GO" id="GO:0016705">
    <property type="term" value="F:oxidoreductase activity, acting on paired donors, with incorporation or reduction of molecular oxygen"/>
    <property type="evidence" value="ECO:0007669"/>
    <property type="project" value="InterPro"/>
</dbReference>
<keyword evidence="10" id="KW-0472">Membrane</keyword>
<dbReference type="GO" id="GO:0005506">
    <property type="term" value="F:iron ion binding"/>
    <property type="evidence" value="ECO:0007669"/>
    <property type="project" value="InterPro"/>
</dbReference>
<evidence type="ECO:0000256" key="10">
    <source>
        <dbReference type="SAM" id="Phobius"/>
    </source>
</evidence>
<dbReference type="InterPro" id="IPR017972">
    <property type="entry name" value="Cyt_P450_CS"/>
</dbReference>
<comment type="cofactor">
    <cofactor evidence="1 8">
        <name>heme</name>
        <dbReference type="ChEBI" id="CHEBI:30413"/>
    </cofactor>
</comment>
<evidence type="ECO:0000256" key="2">
    <source>
        <dbReference type="ARBA" id="ARBA00010617"/>
    </source>
</evidence>
<dbReference type="PANTHER" id="PTHR46206:SF2">
    <property type="entry name" value="CYTOCHROME P450 MONOOXYGENASE AUSG-RELATED"/>
    <property type="match status" value="1"/>
</dbReference>
<dbReference type="GO" id="GO:0004497">
    <property type="term" value="F:monooxygenase activity"/>
    <property type="evidence" value="ECO:0007669"/>
    <property type="project" value="UniProtKB-KW"/>
</dbReference>